<keyword evidence="2" id="KW-1185">Reference proteome</keyword>
<dbReference type="EMBL" id="JADGJW010000537">
    <property type="protein sequence ID" value="KAJ3215539.1"/>
    <property type="molecule type" value="Genomic_DNA"/>
</dbReference>
<accession>A0AAD5TXR1</accession>
<dbReference type="Proteomes" id="UP001211065">
    <property type="component" value="Unassembled WGS sequence"/>
</dbReference>
<reference evidence="1" key="1">
    <citation type="submission" date="2020-05" db="EMBL/GenBank/DDBJ databases">
        <title>Phylogenomic resolution of chytrid fungi.</title>
        <authorList>
            <person name="Stajich J.E."/>
            <person name="Amses K."/>
            <person name="Simmons R."/>
            <person name="Seto K."/>
            <person name="Myers J."/>
            <person name="Bonds A."/>
            <person name="Quandt C.A."/>
            <person name="Barry K."/>
            <person name="Liu P."/>
            <person name="Grigoriev I."/>
            <person name="Longcore J.E."/>
            <person name="James T.Y."/>
        </authorList>
    </citation>
    <scope>NUCLEOTIDE SEQUENCE</scope>
    <source>
        <strain evidence="1">JEL0476</strain>
    </source>
</reference>
<comment type="caution">
    <text evidence="1">The sequence shown here is derived from an EMBL/GenBank/DDBJ whole genome shotgun (WGS) entry which is preliminary data.</text>
</comment>
<name>A0AAD5TXR1_9FUNG</name>
<evidence type="ECO:0000313" key="1">
    <source>
        <dbReference type="EMBL" id="KAJ3215539.1"/>
    </source>
</evidence>
<dbReference type="AlphaFoldDB" id="A0AAD5TXR1"/>
<organism evidence="1 2">
    <name type="scientific">Clydaea vesicula</name>
    <dbReference type="NCBI Taxonomy" id="447962"/>
    <lineage>
        <taxon>Eukaryota</taxon>
        <taxon>Fungi</taxon>
        <taxon>Fungi incertae sedis</taxon>
        <taxon>Chytridiomycota</taxon>
        <taxon>Chytridiomycota incertae sedis</taxon>
        <taxon>Chytridiomycetes</taxon>
        <taxon>Lobulomycetales</taxon>
        <taxon>Lobulomycetaceae</taxon>
        <taxon>Clydaea</taxon>
    </lineage>
</organism>
<evidence type="ECO:0000313" key="2">
    <source>
        <dbReference type="Proteomes" id="UP001211065"/>
    </source>
</evidence>
<sequence>MHLTMNILLESSGSNIILPKLSEILYQTNSKKLENSILKFFVVLTNNSGMDYIVSHIRTRHSQVN</sequence>
<gene>
    <name evidence="1" type="ORF">HK099_006316</name>
</gene>
<protein>
    <submittedName>
        <fullName evidence="1">Uncharacterized protein</fullName>
    </submittedName>
</protein>
<proteinExistence type="predicted"/>